<evidence type="ECO:0000259" key="1">
    <source>
        <dbReference type="Pfam" id="PF01471"/>
    </source>
</evidence>
<dbReference type="InterPro" id="IPR036365">
    <property type="entry name" value="PGBD-like_sf"/>
</dbReference>
<dbReference type="EMBL" id="WIOL01000001">
    <property type="protein sequence ID" value="MQT16547.1"/>
    <property type="molecule type" value="Genomic_DNA"/>
</dbReference>
<dbReference type="InterPro" id="IPR002477">
    <property type="entry name" value="Peptidoglycan-bd-like"/>
</dbReference>
<sequence length="277" mass="29077">MPVTKAQLSTLYPRAIPDLLSGVAAAAGDVLGRFGIADKPDRLAYFLAQVGHESGGLTINAENLNYSAKRMTEVWPRRFPTIAAAAPFANNPEKLANFVYGGRMGNGPPASGDGFRFRGRGLIQITGRDGYREVGARAGLPMEADPDLVTVPGNALLCAAAFWKWKGLNPVCDARDFTRCTIIINGGTTGIADRREWLDKVRRVLAAPPPAPAAQPPAELVIRVQKALLRAGFAGVGAADGDAGPRTLAAITAFRQSRGLAAGGIDAPLLKALGITP</sequence>
<dbReference type="PANTHER" id="PTHR34408:SF1">
    <property type="entry name" value="GLYCOSYL HYDROLASE FAMILY 19 DOMAIN-CONTAINING PROTEIN HI_1415"/>
    <property type="match status" value="1"/>
</dbReference>
<dbReference type="SUPFAM" id="SSF47090">
    <property type="entry name" value="PGBD-like"/>
    <property type="match status" value="1"/>
</dbReference>
<reference evidence="2 3" key="1">
    <citation type="submission" date="2019-09" db="EMBL/GenBank/DDBJ databases">
        <title>Polymorphobacter sp. isolated from a lake in China.</title>
        <authorList>
            <person name="Liu Z."/>
        </authorList>
    </citation>
    <scope>NUCLEOTIDE SEQUENCE [LARGE SCALE GENOMIC DNA]</scope>
    <source>
        <strain evidence="2 3">D40P</strain>
    </source>
</reference>
<name>A0A7C9LF97_9SPHN</name>
<dbReference type="InterPro" id="IPR023346">
    <property type="entry name" value="Lysozyme-like_dom_sf"/>
</dbReference>
<gene>
    <name evidence="2" type="ORF">F3168_04645</name>
</gene>
<protein>
    <submittedName>
        <fullName evidence="2">Glycoside hydrolase family 19 protein</fullName>
    </submittedName>
</protein>
<dbReference type="SUPFAM" id="SSF53955">
    <property type="entry name" value="Lysozyme-like"/>
    <property type="match status" value="1"/>
</dbReference>
<dbReference type="RefSeq" id="WP_152576935.1">
    <property type="nucleotide sequence ID" value="NZ_JAATJI010000001.1"/>
</dbReference>
<dbReference type="Gene3D" id="1.10.101.10">
    <property type="entry name" value="PGBD-like superfamily/PGBD"/>
    <property type="match status" value="1"/>
</dbReference>
<keyword evidence="2" id="KW-0378">Hydrolase</keyword>
<evidence type="ECO:0000313" key="3">
    <source>
        <dbReference type="Proteomes" id="UP000481327"/>
    </source>
</evidence>
<dbReference type="InterPro" id="IPR036366">
    <property type="entry name" value="PGBDSf"/>
</dbReference>
<dbReference type="Pfam" id="PF01471">
    <property type="entry name" value="PG_binding_1"/>
    <property type="match status" value="1"/>
</dbReference>
<comment type="caution">
    <text evidence="2">The sequence shown here is derived from an EMBL/GenBank/DDBJ whole genome shotgun (WGS) entry which is preliminary data.</text>
</comment>
<dbReference type="GO" id="GO:0016787">
    <property type="term" value="F:hydrolase activity"/>
    <property type="evidence" value="ECO:0007669"/>
    <property type="project" value="UniProtKB-KW"/>
</dbReference>
<evidence type="ECO:0000313" key="2">
    <source>
        <dbReference type="EMBL" id="MQT16547.1"/>
    </source>
</evidence>
<dbReference type="PANTHER" id="PTHR34408">
    <property type="entry name" value="FAMILY PROTEIN, PUTATIVE-RELATED"/>
    <property type="match status" value="1"/>
</dbReference>
<dbReference type="InterPro" id="IPR052354">
    <property type="entry name" value="Cell_Wall_Dynamics_Protein"/>
</dbReference>
<accession>A0A7C9LF97</accession>
<dbReference type="AlphaFoldDB" id="A0A7C9LF97"/>
<dbReference type="Gene3D" id="1.10.530.10">
    <property type="match status" value="1"/>
</dbReference>
<organism evidence="2 3">
    <name type="scientific">Sandarakinorhabdus fusca</name>
    <dbReference type="NCBI Taxonomy" id="1439888"/>
    <lineage>
        <taxon>Bacteria</taxon>
        <taxon>Pseudomonadati</taxon>
        <taxon>Pseudomonadota</taxon>
        <taxon>Alphaproteobacteria</taxon>
        <taxon>Sphingomonadales</taxon>
        <taxon>Sphingosinicellaceae</taxon>
        <taxon>Sandarakinorhabdus</taxon>
    </lineage>
</organism>
<dbReference type="OrthoDB" id="3078754at2"/>
<keyword evidence="3" id="KW-1185">Reference proteome</keyword>
<proteinExistence type="predicted"/>
<feature type="domain" description="Peptidoglycan binding-like" evidence="1">
    <location>
        <begin position="219"/>
        <end position="265"/>
    </location>
</feature>
<dbReference type="Proteomes" id="UP000481327">
    <property type="component" value="Unassembled WGS sequence"/>
</dbReference>